<evidence type="ECO:0000313" key="15">
    <source>
        <dbReference type="Proteomes" id="UP000678393"/>
    </source>
</evidence>
<evidence type="ECO:0000256" key="4">
    <source>
        <dbReference type="ARBA" id="ARBA00022701"/>
    </source>
</evidence>
<dbReference type="AlphaFoldDB" id="A0A8S3YKA2"/>
<keyword evidence="7" id="KW-0243">Dynein</keyword>
<dbReference type="Gene3D" id="3.40.50.300">
    <property type="entry name" value="P-loop containing nucleotide triphosphate hydrolases"/>
    <property type="match status" value="1"/>
</dbReference>
<feature type="non-terminal residue" evidence="14">
    <location>
        <position position="180"/>
    </location>
</feature>
<evidence type="ECO:0000259" key="13">
    <source>
        <dbReference type="Pfam" id="PF12780"/>
    </source>
</evidence>
<dbReference type="Pfam" id="PF12780">
    <property type="entry name" value="AAA_8"/>
    <property type="match status" value="1"/>
</dbReference>
<evidence type="ECO:0000256" key="10">
    <source>
        <dbReference type="ARBA" id="ARBA00023175"/>
    </source>
</evidence>
<evidence type="ECO:0000256" key="3">
    <source>
        <dbReference type="ARBA" id="ARBA00022490"/>
    </source>
</evidence>
<feature type="non-terminal residue" evidence="14">
    <location>
        <position position="1"/>
    </location>
</feature>
<evidence type="ECO:0000256" key="7">
    <source>
        <dbReference type="ARBA" id="ARBA00023017"/>
    </source>
</evidence>
<dbReference type="InterPro" id="IPR027417">
    <property type="entry name" value="P-loop_NTPase"/>
</dbReference>
<dbReference type="PANTHER" id="PTHR46961:SF5">
    <property type="entry name" value="DYNEIN AXONEMAL HEAVY CHAIN 1"/>
    <property type="match status" value="1"/>
</dbReference>
<evidence type="ECO:0000256" key="8">
    <source>
        <dbReference type="ARBA" id="ARBA00023054"/>
    </source>
</evidence>
<keyword evidence="8" id="KW-0175">Coiled coil</keyword>
<dbReference type="EMBL" id="CAJHNH020000409">
    <property type="protein sequence ID" value="CAG5117457.1"/>
    <property type="molecule type" value="Genomic_DNA"/>
</dbReference>
<sequence length="180" mass="20600">AQRCMEDFLAEFNQQSTKKMELVLFMDAVSHVSRIARILRQPLGNALLLGMGGSGRQSLTRLASHISEYDCFQIELSKNYSTHDWHEDLKKVMMKAGLRDEPVVFLFSDTQIKSESFLEDINNILNTGDVPNLYGFDECENIYKEMKPIVLEAGLQPTKTIMFTAYTKRVRSNLHTVITM</sequence>
<keyword evidence="11" id="KW-0206">Cytoskeleton</keyword>
<dbReference type="GO" id="GO:0005524">
    <property type="term" value="F:ATP binding"/>
    <property type="evidence" value="ECO:0007669"/>
    <property type="project" value="UniProtKB-KW"/>
</dbReference>
<keyword evidence="15" id="KW-1185">Reference proteome</keyword>
<feature type="domain" description="Dynein heavy chain AAA module D4" evidence="13">
    <location>
        <begin position="20"/>
        <end position="180"/>
    </location>
</feature>
<evidence type="ECO:0000313" key="14">
    <source>
        <dbReference type="EMBL" id="CAG5117457.1"/>
    </source>
</evidence>
<dbReference type="SUPFAM" id="SSF52540">
    <property type="entry name" value="P-loop containing nucleoside triphosphate hydrolases"/>
    <property type="match status" value="1"/>
</dbReference>
<dbReference type="GO" id="GO:0030286">
    <property type="term" value="C:dynein complex"/>
    <property type="evidence" value="ECO:0007669"/>
    <property type="project" value="UniProtKB-KW"/>
</dbReference>
<organism evidence="14 15">
    <name type="scientific">Candidula unifasciata</name>
    <dbReference type="NCBI Taxonomy" id="100452"/>
    <lineage>
        <taxon>Eukaryota</taxon>
        <taxon>Metazoa</taxon>
        <taxon>Spiralia</taxon>
        <taxon>Lophotrochozoa</taxon>
        <taxon>Mollusca</taxon>
        <taxon>Gastropoda</taxon>
        <taxon>Heterobranchia</taxon>
        <taxon>Euthyneura</taxon>
        <taxon>Panpulmonata</taxon>
        <taxon>Eupulmonata</taxon>
        <taxon>Stylommatophora</taxon>
        <taxon>Helicina</taxon>
        <taxon>Helicoidea</taxon>
        <taxon>Geomitridae</taxon>
        <taxon>Candidula</taxon>
    </lineage>
</organism>
<dbReference type="PANTHER" id="PTHR46961">
    <property type="entry name" value="DYNEIN HEAVY CHAIN 1, AXONEMAL-LIKE PROTEIN"/>
    <property type="match status" value="1"/>
</dbReference>
<dbReference type="GO" id="GO:0005874">
    <property type="term" value="C:microtubule"/>
    <property type="evidence" value="ECO:0007669"/>
    <property type="project" value="UniProtKB-KW"/>
</dbReference>
<reference evidence="14" key="1">
    <citation type="submission" date="2021-04" db="EMBL/GenBank/DDBJ databases">
        <authorList>
            <consortium name="Molecular Ecology Group"/>
        </authorList>
    </citation>
    <scope>NUCLEOTIDE SEQUENCE</scope>
</reference>
<dbReference type="InterPro" id="IPR026983">
    <property type="entry name" value="DHC"/>
</dbReference>
<dbReference type="Proteomes" id="UP000678393">
    <property type="component" value="Unassembled WGS sequence"/>
</dbReference>
<dbReference type="InterPro" id="IPR024317">
    <property type="entry name" value="Dynein_heavy_chain_D4_dom"/>
</dbReference>
<dbReference type="GO" id="GO:0007018">
    <property type="term" value="P:microtubule-based movement"/>
    <property type="evidence" value="ECO:0007669"/>
    <property type="project" value="InterPro"/>
</dbReference>
<keyword evidence="6" id="KW-0067">ATP-binding</keyword>
<keyword evidence="12" id="KW-0966">Cell projection</keyword>
<keyword evidence="4" id="KW-0493">Microtubule</keyword>
<evidence type="ECO:0000256" key="1">
    <source>
        <dbReference type="ARBA" id="ARBA00004430"/>
    </source>
</evidence>
<evidence type="ECO:0000256" key="9">
    <source>
        <dbReference type="ARBA" id="ARBA00023069"/>
    </source>
</evidence>
<evidence type="ECO:0000256" key="2">
    <source>
        <dbReference type="ARBA" id="ARBA00008887"/>
    </source>
</evidence>
<keyword evidence="9" id="KW-0969">Cilium</keyword>
<protein>
    <recommendedName>
        <fullName evidence="13">Dynein heavy chain AAA module D4 domain-containing protein</fullName>
    </recommendedName>
</protein>
<dbReference type="OrthoDB" id="10266008at2759"/>
<comment type="similarity">
    <text evidence="2">Belongs to the dynein heavy chain family.</text>
</comment>
<dbReference type="GO" id="GO:0051959">
    <property type="term" value="F:dynein light intermediate chain binding"/>
    <property type="evidence" value="ECO:0007669"/>
    <property type="project" value="InterPro"/>
</dbReference>
<dbReference type="GO" id="GO:0005930">
    <property type="term" value="C:axoneme"/>
    <property type="evidence" value="ECO:0007669"/>
    <property type="project" value="UniProtKB-SubCell"/>
</dbReference>
<accession>A0A8S3YKA2</accession>
<keyword evidence="3" id="KW-0963">Cytoplasm</keyword>
<dbReference type="FunFam" id="3.40.50.300:FF:002141">
    <property type="entry name" value="Dynein heavy chain"/>
    <property type="match status" value="1"/>
</dbReference>
<keyword evidence="5" id="KW-0547">Nucleotide-binding</keyword>
<keyword evidence="10" id="KW-0505">Motor protein</keyword>
<gene>
    <name evidence="14" type="ORF">CUNI_LOCUS3015</name>
</gene>
<proteinExistence type="inferred from homology"/>
<name>A0A8S3YKA2_9EUPU</name>
<comment type="subcellular location">
    <subcellularLocation>
        <location evidence="1">Cytoplasm</location>
        <location evidence="1">Cytoskeleton</location>
        <location evidence="1">Cilium axoneme</location>
    </subcellularLocation>
</comment>
<evidence type="ECO:0000256" key="12">
    <source>
        <dbReference type="ARBA" id="ARBA00023273"/>
    </source>
</evidence>
<comment type="caution">
    <text evidence="14">The sequence shown here is derived from an EMBL/GenBank/DDBJ whole genome shotgun (WGS) entry which is preliminary data.</text>
</comment>
<evidence type="ECO:0000256" key="5">
    <source>
        <dbReference type="ARBA" id="ARBA00022741"/>
    </source>
</evidence>
<evidence type="ECO:0000256" key="6">
    <source>
        <dbReference type="ARBA" id="ARBA00022840"/>
    </source>
</evidence>
<dbReference type="GO" id="GO:0045505">
    <property type="term" value="F:dynein intermediate chain binding"/>
    <property type="evidence" value="ECO:0007669"/>
    <property type="project" value="InterPro"/>
</dbReference>
<evidence type="ECO:0000256" key="11">
    <source>
        <dbReference type="ARBA" id="ARBA00023212"/>
    </source>
</evidence>